<dbReference type="InterPro" id="IPR003010">
    <property type="entry name" value="C-N_Hydrolase"/>
</dbReference>
<dbReference type="EC" id="3.5.1.4" evidence="2"/>
<dbReference type="Gene3D" id="3.60.110.10">
    <property type="entry name" value="Carbon-nitrogen hydrolase"/>
    <property type="match status" value="1"/>
</dbReference>
<dbReference type="InterPro" id="IPR036526">
    <property type="entry name" value="C-N_Hydrolase_sf"/>
</dbReference>
<dbReference type="PANTHER" id="PTHR47799:SF1">
    <property type="entry name" value="OMEGA-AMIDASE YAFV"/>
    <property type="match status" value="1"/>
</dbReference>
<dbReference type="PANTHER" id="PTHR47799">
    <property type="entry name" value="OMEGA-AMIDASE YAFV"/>
    <property type="match status" value="1"/>
</dbReference>
<proteinExistence type="predicted"/>
<evidence type="ECO:0000259" key="1">
    <source>
        <dbReference type="PROSITE" id="PS50263"/>
    </source>
</evidence>
<dbReference type="InterPro" id="IPR052737">
    <property type="entry name" value="Omega-amidase_YafV"/>
</dbReference>
<dbReference type="CDD" id="cd07197">
    <property type="entry name" value="nitrilase"/>
    <property type="match status" value="1"/>
</dbReference>
<reference evidence="2" key="1">
    <citation type="submission" date="2016-10" db="EMBL/GenBank/DDBJ databases">
        <authorList>
            <person name="de Groot N.N."/>
        </authorList>
    </citation>
    <scope>NUCLEOTIDE SEQUENCE</scope>
</reference>
<dbReference type="GO" id="GO:0106008">
    <property type="term" value="F:2-oxoglutaramate amidase activity"/>
    <property type="evidence" value="ECO:0007669"/>
    <property type="project" value="TreeGrafter"/>
</dbReference>
<dbReference type="Pfam" id="PF00795">
    <property type="entry name" value="CN_hydrolase"/>
    <property type="match status" value="1"/>
</dbReference>
<sequence>MIGKPKKMEAVVLQLPSKKRYQENLDRLLEEIKVHQDKQIIVTPEVYLTAYDYEHLVTAAKFSAKALKLLKQEVDEQIVVTTLILEDGDEFVNQAVVIHNHKVVHRQDKVKLFKLGDEDIYLTAGKKKKIKPFEIEGVTYALLICFELRFKDLWKQIEGAEIVLVPARWGLPRKKHLEILSSALAVMNQCYVLLSDASDSDMASSSAIISPNGDRIMDDTKEVIEGTVDFRELKKIRRYIVMD</sequence>
<dbReference type="AlphaFoldDB" id="A0A1W1B8Z2"/>
<evidence type="ECO:0000313" key="2">
    <source>
        <dbReference type="EMBL" id="SFV49982.1"/>
    </source>
</evidence>
<dbReference type="PROSITE" id="PS50263">
    <property type="entry name" value="CN_HYDROLASE"/>
    <property type="match status" value="1"/>
</dbReference>
<dbReference type="SUPFAM" id="SSF56317">
    <property type="entry name" value="Carbon-nitrogen hydrolase"/>
    <property type="match status" value="1"/>
</dbReference>
<accession>A0A1W1B8Z2</accession>
<dbReference type="GO" id="GO:0050152">
    <property type="term" value="F:omega-amidase activity"/>
    <property type="evidence" value="ECO:0007669"/>
    <property type="project" value="TreeGrafter"/>
</dbReference>
<keyword evidence="2" id="KW-0378">Hydrolase</keyword>
<feature type="domain" description="CN hydrolase" evidence="1">
    <location>
        <begin position="8"/>
        <end position="235"/>
    </location>
</feature>
<organism evidence="2">
    <name type="scientific">hydrothermal vent metagenome</name>
    <dbReference type="NCBI Taxonomy" id="652676"/>
    <lineage>
        <taxon>unclassified sequences</taxon>
        <taxon>metagenomes</taxon>
        <taxon>ecological metagenomes</taxon>
    </lineage>
</organism>
<gene>
    <name evidence="2" type="ORF">MNB_SV-8-534</name>
</gene>
<name>A0A1W1B8Z2_9ZZZZ</name>
<dbReference type="GO" id="GO:0004040">
    <property type="term" value="F:amidase activity"/>
    <property type="evidence" value="ECO:0007669"/>
    <property type="project" value="UniProtKB-EC"/>
</dbReference>
<protein>
    <submittedName>
        <fullName evidence="2">Aliphatic amidase AmiE</fullName>
        <ecNumber evidence="2">3.5.1.4</ecNumber>
    </submittedName>
</protein>
<dbReference type="EMBL" id="FPHD01000003">
    <property type="protein sequence ID" value="SFV49982.1"/>
    <property type="molecule type" value="Genomic_DNA"/>
</dbReference>